<keyword evidence="8 12" id="KW-0326">Glycosidase</keyword>
<dbReference type="GO" id="GO:0005975">
    <property type="term" value="P:carbohydrate metabolic process"/>
    <property type="evidence" value="ECO:0007669"/>
    <property type="project" value="InterPro"/>
</dbReference>
<evidence type="ECO:0000256" key="2">
    <source>
        <dbReference type="ARBA" id="ARBA00010141"/>
    </source>
</evidence>
<proteinExistence type="inferred from homology"/>
<dbReference type="SUPFAM" id="SSF51735">
    <property type="entry name" value="NAD(P)-binding Rossmann-fold domains"/>
    <property type="match status" value="1"/>
</dbReference>
<accession>A0A1V5MJ18</accession>
<evidence type="ECO:0000256" key="1">
    <source>
        <dbReference type="ARBA" id="ARBA00001936"/>
    </source>
</evidence>
<organism evidence="14 15">
    <name type="scientific">candidate division TA06 bacterium ADurb.Bin417</name>
    <dbReference type="NCBI Taxonomy" id="1852828"/>
    <lineage>
        <taxon>Bacteria</taxon>
        <taxon>Bacteria division TA06</taxon>
    </lineage>
</organism>
<dbReference type="EC" id="3.2.1.67" evidence="14"/>
<keyword evidence="10" id="KW-0533">Nickel</keyword>
<dbReference type="InterPro" id="IPR053715">
    <property type="entry name" value="GH4_Enzyme_sf"/>
</dbReference>
<evidence type="ECO:0000313" key="15">
    <source>
        <dbReference type="Proteomes" id="UP000485484"/>
    </source>
</evidence>
<evidence type="ECO:0000256" key="10">
    <source>
        <dbReference type="PIRSR" id="PIRSR601088-3"/>
    </source>
</evidence>
<evidence type="ECO:0000256" key="9">
    <source>
        <dbReference type="PIRSR" id="PIRSR601088-2"/>
    </source>
</evidence>
<dbReference type="EMBL" id="MWAK01000036">
    <property type="protein sequence ID" value="OPZ93237.1"/>
    <property type="molecule type" value="Genomic_DNA"/>
</dbReference>
<evidence type="ECO:0000256" key="11">
    <source>
        <dbReference type="PIRSR" id="PIRSR601088-4"/>
    </source>
</evidence>
<dbReference type="Pfam" id="PF11975">
    <property type="entry name" value="Glyco_hydro_4C"/>
    <property type="match status" value="1"/>
</dbReference>
<dbReference type="InterPro" id="IPR036291">
    <property type="entry name" value="NAD(P)-bd_dom_sf"/>
</dbReference>
<evidence type="ECO:0000256" key="8">
    <source>
        <dbReference type="ARBA" id="ARBA00023295"/>
    </source>
</evidence>
<dbReference type="Gene3D" id="3.90.1820.10">
    <property type="entry name" value="AglA-like glucosidase"/>
    <property type="match status" value="1"/>
</dbReference>
<keyword evidence="6 10" id="KW-0464">Manganese</keyword>
<dbReference type="Pfam" id="PF02056">
    <property type="entry name" value="Glyco_hydro_4"/>
    <property type="match status" value="1"/>
</dbReference>
<feature type="domain" description="Glycosyl hydrolase family 4 C-terminal" evidence="13">
    <location>
        <begin position="193"/>
        <end position="427"/>
    </location>
</feature>
<comment type="similarity">
    <text evidence="2 12">Belongs to the glycosyl hydrolase 4 family.</text>
</comment>
<evidence type="ECO:0000256" key="12">
    <source>
        <dbReference type="RuleBase" id="RU361152"/>
    </source>
</evidence>
<evidence type="ECO:0000259" key="13">
    <source>
        <dbReference type="Pfam" id="PF11975"/>
    </source>
</evidence>
<protein>
    <submittedName>
        <fullName evidence="14">Alpha-galacturonidase</fullName>
        <ecNumber evidence="14">3.2.1.67</ecNumber>
    </submittedName>
</protein>
<dbReference type="PRINTS" id="PR00732">
    <property type="entry name" value="GLHYDRLASE4"/>
</dbReference>
<evidence type="ECO:0000313" key="14">
    <source>
        <dbReference type="EMBL" id="OPZ93237.1"/>
    </source>
</evidence>
<keyword evidence="10" id="KW-0170">Cobalt</keyword>
<feature type="site" description="Increases basicity of active site Tyr" evidence="11">
    <location>
        <position position="108"/>
    </location>
</feature>
<dbReference type="GO" id="GO:0046872">
    <property type="term" value="F:metal ion binding"/>
    <property type="evidence" value="ECO:0007669"/>
    <property type="project" value="UniProtKB-KW"/>
</dbReference>
<dbReference type="PANTHER" id="PTHR32092">
    <property type="entry name" value="6-PHOSPHO-BETA-GLUCOSIDASE-RELATED"/>
    <property type="match status" value="1"/>
</dbReference>
<keyword evidence="7" id="KW-0119">Carbohydrate metabolism</keyword>
<comment type="caution">
    <text evidence="14">The sequence shown here is derived from an EMBL/GenBank/DDBJ whole genome shotgun (WGS) entry which is preliminary data.</text>
</comment>
<feature type="binding site" evidence="10">
    <location>
        <position position="198"/>
    </location>
    <ligand>
        <name>Mn(2+)</name>
        <dbReference type="ChEBI" id="CHEBI:29035"/>
    </ligand>
</feature>
<comment type="cofactor">
    <cofactor evidence="1">
        <name>Mn(2+)</name>
        <dbReference type="ChEBI" id="CHEBI:29035"/>
    </cofactor>
</comment>
<name>A0A1V5MJ18_UNCT6</name>
<keyword evidence="10" id="KW-0408">Iron</keyword>
<gene>
    <name evidence="14" type="ORF">BWY73_00424</name>
</gene>
<sequence>MVNVCFLGSGLAWTPRLLIDLVSVFKDEKLDIRLVDINPENADLIARYGAVVNRQHGRRDRYRPLADRRAGLKGADAVIIALSTGGLDAMEQDIAIPEKYAIFATVGDTAGPSGWSRAVRNIPVFAAFAEDLEAICPKAFVTNYTNPMSALSATLQLGCSNPSVGLCHAYFETKDVIKEIFGLPDWSRISISVAGMNHFTWVVDFKIGREDGYRLLRERIGRRGSLRDVLPKESTDEIGFTSRSALCCDLYDAFGYLPYPADRHTSEFVSFALCGRPERTTHRDKDGNQFEAIRYCAIRRTAVAARKKGMANRPRNVEAYISGRTPLPTRTRETGIDMIAAYLYNRPLFDVANLLNHGQVPGLPADACVETLAMIDGLGVRPLLVDRVPEPLLEIMRPQAVNQKWTVEGVLKKDRDLLFQALYNDPMCRHLKPGEIRRMGEELLKANRRWFKLP</sequence>
<feature type="binding site" evidence="9">
    <location>
        <position position="146"/>
    </location>
    <ligand>
        <name>substrate</name>
    </ligand>
</feature>
<dbReference type="Proteomes" id="UP000485484">
    <property type="component" value="Unassembled WGS sequence"/>
</dbReference>
<dbReference type="GO" id="GO:0047911">
    <property type="term" value="F:galacturan 1,4-alpha-galacturonidase activity"/>
    <property type="evidence" value="ECO:0007669"/>
    <property type="project" value="UniProtKB-EC"/>
</dbReference>
<feature type="binding site" evidence="10">
    <location>
        <position position="167"/>
    </location>
    <ligand>
        <name>Mn(2+)</name>
        <dbReference type="ChEBI" id="CHEBI:29035"/>
    </ligand>
</feature>
<dbReference type="InterPro" id="IPR001088">
    <property type="entry name" value="Glyco_hydro_4"/>
</dbReference>
<dbReference type="SUPFAM" id="SSF56327">
    <property type="entry name" value="LDH C-terminal domain-like"/>
    <property type="match status" value="1"/>
</dbReference>
<dbReference type="AlphaFoldDB" id="A0A1V5MJ18"/>
<evidence type="ECO:0000256" key="7">
    <source>
        <dbReference type="ARBA" id="ARBA00023277"/>
    </source>
</evidence>
<evidence type="ECO:0000256" key="4">
    <source>
        <dbReference type="ARBA" id="ARBA00022801"/>
    </source>
</evidence>
<reference evidence="14 15" key="1">
    <citation type="submission" date="2017-02" db="EMBL/GenBank/DDBJ databases">
        <title>Delving into the versatile metabolic prowess of the omnipresent phylum Bacteroidetes.</title>
        <authorList>
            <person name="Nobu M.K."/>
            <person name="Mei R."/>
            <person name="Narihiro T."/>
            <person name="Kuroda K."/>
            <person name="Liu W.-T."/>
        </authorList>
    </citation>
    <scope>NUCLEOTIDE SEQUENCE [LARGE SCALE GENOMIC DNA]</scope>
    <source>
        <strain evidence="14">ADurb.Bin417</strain>
    </source>
</reference>
<dbReference type="InterPro" id="IPR015955">
    <property type="entry name" value="Lactate_DH/Glyco_Ohase_4_C"/>
</dbReference>
<dbReference type="GO" id="GO:0016616">
    <property type="term" value="F:oxidoreductase activity, acting on the CH-OH group of donors, NAD or NADP as acceptor"/>
    <property type="evidence" value="ECO:0007669"/>
    <property type="project" value="InterPro"/>
</dbReference>
<evidence type="ECO:0000256" key="6">
    <source>
        <dbReference type="ARBA" id="ARBA00023211"/>
    </source>
</evidence>
<comment type="cofactor">
    <cofactor evidence="12">
        <name>NAD(+)</name>
        <dbReference type="ChEBI" id="CHEBI:57540"/>
    </cofactor>
    <text evidence="12">Binds 1 NAD(+) per subunit.</text>
</comment>
<keyword evidence="4 12" id="KW-0378">Hydrolase</keyword>
<evidence type="ECO:0000256" key="5">
    <source>
        <dbReference type="ARBA" id="ARBA00023027"/>
    </source>
</evidence>
<keyword evidence="3 10" id="KW-0479">Metal-binding</keyword>
<dbReference type="InterPro" id="IPR022616">
    <property type="entry name" value="Glyco_hydro_4_C"/>
</dbReference>
<keyword evidence="5 12" id="KW-0520">NAD</keyword>
<evidence type="ECO:0000256" key="3">
    <source>
        <dbReference type="ARBA" id="ARBA00022723"/>
    </source>
</evidence>